<proteinExistence type="predicted"/>
<name>A0ABQ3TTU9_STRHY</name>
<evidence type="ECO:0000313" key="1">
    <source>
        <dbReference type="EMBL" id="GHJ26739.1"/>
    </source>
</evidence>
<keyword evidence="2" id="KW-1185">Reference proteome</keyword>
<evidence type="ECO:0000313" key="2">
    <source>
        <dbReference type="Proteomes" id="UP001054854"/>
    </source>
</evidence>
<accession>A0ABQ3TTU9</accession>
<dbReference type="Proteomes" id="UP001054854">
    <property type="component" value="Unassembled WGS sequence"/>
</dbReference>
<organism evidence="1 2">
    <name type="scientific">Streptomyces hygroscopicus</name>
    <dbReference type="NCBI Taxonomy" id="1912"/>
    <lineage>
        <taxon>Bacteria</taxon>
        <taxon>Bacillati</taxon>
        <taxon>Actinomycetota</taxon>
        <taxon>Actinomycetes</taxon>
        <taxon>Kitasatosporales</taxon>
        <taxon>Streptomycetaceae</taxon>
        <taxon>Streptomyces</taxon>
        <taxon>Streptomyces violaceusniger group</taxon>
    </lineage>
</organism>
<protein>
    <submittedName>
        <fullName evidence="1">Uncharacterized protein</fullName>
    </submittedName>
</protein>
<reference evidence="1" key="1">
    <citation type="submission" date="2024-05" db="EMBL/GenBank/DDBJ databases">
        <title>Whole genome shotgun sequence of Streptomyces hygroscopicus NBRC 113678.</title>
        <authorList>
            <person name="Komaki H."/>
            <person name="Tamura T."/>
        </authorList>
    </citation>
    <scope>NUCLEOTIDE SEQUENCE</scope>
    <source>
        <strain evidence="1">N11-34</strain>
    </source>
</reference>
<comment type="caution">
    <text evidence="1">The sequence shown here is derived from an EMBL/GenBank/DDBJ whole genome shotgun (WGS) entry which is preliminary data.</text>
</comment>
<sequence length="115" mass="11880">MRPSEAKRGRVPPGCSPAALRACATRAALPHPFPWKQDTPGVPGVAEAGDTFGAAVASEDWNTGGVPDVMVGPRGRGEAMLAHITHGIACPNAEAIRWRRPAVLLPAPGLQALAC</sequence>
<dbReference type="EMBL" id="BNEK01000002">
    <property type="protein sequence ID" value="GHJ26739.1"/>
    <property type="molecule type" value="Genomic_DNA"/>
</dbReference>
<gene>
    <name evidence="1" type="ORF">TPA0910_11720</name>
</gene>